<comment type="caution">
    <text evidence="1">The sequence shown here is derived from an EMBL/GenBank/DDBJ whole genome shotgun (WGS) entry which is preliminary data.</text>
</comment>
<dbReference type="Proteomes" id="UP000011682">
    <property type="component" value="Unassembled WGS sequence"/>
</dbReference>
<organism evidence="1 2">
    <name type="scientific">Cystobacter fuscus (strain ATCC 25194 / DSM 2262 / NBRC 100088 / M29)</name>
    <dbReference type="NCBI Taxonomy" id="1242864"/>
    <lineage>
        <taxon>Bacteria</taxon>
        <taxon>Pseudomonadati</taxon>
        <taxon>Myxococcota</taxon>
        <taxon>Myxococcia</taxon>
        <taxon>Myxococcales</taxon>
        <taxon>Cystobacterineae</taxon>
        <taxon>Archangiaceae</taxon>
        <taxon>Cystobacter</taxon>
    </lineage>
</organism>
<dbReference type="EMBL" id="ANAH02000007">
    <property type="protein sequence ID" value="EPX62340.1"/>
    <property type="molecule type" value="Genomic_DNA"/>
</dbReference>
<keyword evidence="2" id="KW-1185">Reference proteome</keyword>
<gene>
    <name evidence="1" type="ORF">D187_008528</name>
</gene>
<evidence type="ECO:0000313" key="1">
    <source>
        <dbReference type="EMBL" id="EPX62340.1"/>
    </source>
</evidence>
<reference evidence="1" key="1">
    <citation type="submission" date="2013-05" db="EMBL/GenBank/DDBJ databases">
        <title>Genome assembly of Cystobacter fuscus DSM 2262.</title>
        <authorList>
            <person name="Sharma G."/>
            <person name="Khatri I."/>
            <person name="Kaur C."/>
            <person name="Mayilraj S."/>
            <person name="Subramanian S."/>
        </authorList>
    </citation>
    <scope>NUCLEOTIDE SEQUENCE [LARGE SCALE GENOMIC DNA]</scope>
    <source>
        <strain evidence="1">DSM 2262</strain>
    </source>
</reference>
<proteinExistence type="predicted"/>
<sequence>MEGVPIQSSWSVSAMKSTRPMRMRASKLVDFIKDWNKQT</sequence>
<dbReference type="AlphaFoldDB" id="S9PD78"/>
<evidence type="ECO:0000313" key="2">
    <source>
        <dbReference type="Proteomes" id="UP000011682"/>
    </source>
</evidence>
<protein>
    <submittedName>
        <fullName evidence="1">Uncharacterized protein</fullName>
    </submittedName>
</protein>
<name>S9PD78_CYSF2</name>
<accession>S9PD78</accession>